<evidence type="ECO:0000259" key="1">
    <source>
        <dbReference type="Pfam" id="PF01370"/>
    </source>
</evidence>
<dbReference type="InterPro" id="IPR001509">
    <property type="entry name" value="Epimerase_deHydtase"/>
</dbReference>
<feature type="domain" description="NAD-dependent epimerase/dehydratase" evidence="1">
    <location>
        <begin position="15"/>
        <end position="234"/>
    </location>
</feature>
<accession>A0A1L6MZQ1</accession>
<dbReference type="Proteomes" id="UP000185544">
    <property type="component" value="Chromosome"/>
</dbReference>
<dbReference type="SUPFAM" id="SSF51735">
    <property type="entry name" value="NAD(P)-binding Rossmann-fold domains"/>
    <property type="match status" value="1"/>
</dbReference>
<protein>
    <submittedName>
        <fullName evidence="2">NAD-dependent epimerase</fullName>
    </submittedName>
</protein>
<dbReference type="InterPro" id="IPR036291">
    <property type="entry name" value="NAD(P)-bd_dom_sf"/>
</dbReference>
<evidence type="ECO:0000313" key="3">
    <source>
        <dbReference type="Proteomes" id="UP000185544"/>
    </source>
</evidence>
<name>A0A1L6MZQ1_9BACT</name>
<dbReference type="PANTHER" id="PTHR43245:SF52">
    <property type="entry name" value="NAD-DEPENDENT EPIMERASE_DEHYDRATASE"/>
    <property type="match status" value="1"/>
</dbReference>
<reference evidence="2 3" key="1">
    <citation type="submission" date="2016-08" db="EMBL/GenBank/DDBJ databases">
        <title>Identification and validation of antigenic proteins from Pajaroellobacter abortibovis using de-novo genome sequence assembly and reverse vaccinology.</title>
        <authorList>
            <person name="Welly B.T."/>
            <person name="Miller M.R."/>
            <person name="Stott J.L."/>
            <person name="Blanchard M.T."/>
            <person name="Islas-Trejo A.D."/>
            <person name="O'Rourke S.M."/>
            <person name="Young A.E."/>
            <person name="Medrano J.F."/>
            <person name="Van Eenennaam A.L."/>
        </authorList>
    </citation>
    <scope>NUCLEOTIDE SEQUENCE [LARGE SCALE GENOMIC DNA]</scope>
    <source>
        <strain evidence="2 3">BTF92-0548A/99-0131</strain>
    </source>
</reference>
<dbReference type="Gene3D" id="3.40.50.720">
    <property type="entry name" value="NAD(P)-binding Rossmann-like Domain"/>
    <property type="match status" value="1"/>
</dbReference>
<dbReference type="EMBL" id="CP016908">
    <property type="protein sequence ID" value="APS00865.1"/>
    <property type="molecule type" value="Genomic_DNA"/>
</dbReference>
<dbReference type="Pfam" id="PF01370">
    <property type="entry name" value="Epimerase"/>
    <property type="match status" value="1"/>
</dbReference>
<dbReference type="PANTHER" id="PTHR43245">
    <property type="entry name" value="BIFUNCTIONAL POLYMYXIN RESISTANCE PROTEIN ARNA"/>
    <property type="match status" value="1"/>
</dbReference>
<dbReference type="InterPro" id="IPR050177">
    <property type="entry name" value="Lipid_A_modif_metabolic_enz"/>
</dbReference>
<proteinExistence type="predicted"/>
<keyword evidence="3" id="KW-1185">Reference proteome</keyword>
<dbReference type="AlphaFoldDB" id="A0A1L6MZQ1"/>
<evidence type="ECO:0000313" key="2">
    <source>
        <dbReference type="EMBL" id="APS00865.1"/>
    </source>
</evidence>
<organism evidence="2 3">
    <name type="scientific">Pajaroellobacter abortibovis</name>
    <dbReference type="NCBI Taxonomy" id="1882918"/>
    <lineage>
        <taxon>Bacteria</taxon>
        <taxon>Pseudomonadati</taxon>
        <taxon>Myxococcota</taxon>
        <taxon>Polyangia</taxon>
        <taxon>Polyangiales</taxon>
        <taxon>Polyangiaceae</taxon>
    </lineage>
</organism>
<dbReference type="KEGG" id="pabo:BCY86_03165"/>
<gene>
    <name evidence="2" type="ORF">BCY86_03165</name>
</gene>
<dbReference type="STRING" id="1882918.BCY86_03165"/>
<dbReference type="OrthoDB" id="9811496at2"/>
<sequence>MVITKAPTSQHQPAILVTGVCGRLGKQVVRQLHRHYPVIGIDQRPFHESPKDVLHYSLDIRRKKIKDIFRMHTIGAVIHLGIMHDPRVSAAEHYSWNVIGYQKLLDYVAYFHIPKLIVLSSANVYGPHFDNLQFLKEESPLLAGQNFPEIRDLVEIDMLTQSFFWKLPDIETIIFRPTHILGRVHNAFSNFLRLPIIPTLLGFDPMIQVIHESDVVQAILKALTPGIRGIFNIAGTAPLPLSHIIKILKRPTFSLPYSLATLLMRSLWSLRITNFPAPELDYLRYLCMVDDERARTILKFHPTRSIYETILSVTEDIW</sequence>